<feature type="region of interest" description="Disordered" evidence="6">
    <location>
        <begin position="446"/>
        <end position="506"/>
    </location>
</feature>
<name>A0AA85KLK6_TRIRE</name>
<organism evidence="8 9">
    <name type="scientific">Trichobilharzia regenti</name>
    <name type="common">Nasal bird schistosome</name>
    <dbReference type="NCBI Taxonomy" id="157069"/>
    <lineage>
        <taxon>Eukaryota</taxon>
        <taxon>Metazoa</taxon>
        <taxon>Spiralia</taxon>
        <taxon>Lophotrochozoa</taxon>
        <taxon>Platyhelminthes</taxon>
        <taxon>Trematoda</taxon>
        <taxon>Digenea</taxon>
        <taxon>Strigeidida</taxon>
        <taxon>Schistosomatoidea</taxon>
        <taxon>Schistosomatidae</taxon>
        <taxon>Trichobilharzia</taxon>
    </lineage>
</organism>
<evidence type="ECO:0000256" key="4">
    <source>
        <dbReference type="ARBA" id="ARBA00022989"/>
    </source>
</evidence>
<feature type="transmembrane region" description="Helical" evidence="7">
    <location>
        <begin position="123"/>
        <end position="146"/>
    </location>
</feature>
<dbReference type="AlphaFoldDB" id="A0AA85KLK6"/>
<dbReference type="GO" id="GO:0016020">
    <property type="term" value="C:membrane"/>
    <property type="evidence" value="ECO:0007669"/>
    <property type="project" value="UniProtKB-SubCell"/>
</dbReference>
<comment type="subcellular location">
    <subcellularLocation>
        <location evidence="1">Membrane</location>
        <topology evidence="1">Multi-pass membrane protein</topology>
    </subcellularLocation>
</comment>
<dbReference type="SUPFAM" id="SSF103481">
    <property type="entry name" value="Multidrug resistance efflux transporter EmrE"/>
    <property type="match status" value="1"/>
</dbReference>
<feature type="transmembrane region" description="Helical" evidence="7">
    <location>
        <begin position="97"/>
        <end position="116"/>
    </location>
</feature>
<evidence type="ECO:0008006" key="10">
    <source>
        <dbReference type="Google" id="ProtNLM"/>
    </source>
</evidence>
<feature type="compositionally biased region" description="Low complexity" evidence="6">
    <location>
        <begin position="457"/>
        <end position="479"/>
    </location>
</feature>
<dbReference type="PANTHER" id="PTHR12570:SF92">
    <property type="entry name" value="SPICHTHYIN, ISOFORM B"/>
    <property type="match status" value="1"/>
</dbReference>
<feature type="transmembrane region" description="Helical" evidence="7">
    <location>
        <begin position="230"/>
        <end position="252"/>
    </location>
</feature>
<proteinExistence type="inferred from homology"/>
<evidence type="ECO:0000256" key="5">
    <source>
        <dbReference type="ARBA" id="ARBA00023136"/>
    </source>
</evidence>
<dbReference type="Pfam" id="PF05653">
    <property type="entry name" value="Mg_trans_NIPA"/>
    <property type="match status" value="1"/>
</dbReference>
<sequence length="506" mass="55736">MTNSSDHSFILIIHRLQKKMDSSFNFYIGLSLALLSTIFIGTSFIFKKLALRRASRNGSRAGDGSLTYLREWMWWMGFILMGIGEFANFVAYAFAPAILVTPLGALSVLVSTLLSVRYLNEHLNCISGIGCCICLLGSTLVVLHAPKEQNLTSLQEMLTRATYPSFIVYGVFVIILSGILIFILGPRYGKTNPIVFTLISGSIGSLSVIACKGVGVGLKDAFTTGLLPILSFWFFWFLIIWLICAITIQMYYLNRALDLFNTGVITPLLYVFFTGFVIIASAILFRELNVLDYMDYIGLILGLLCTVLGIFMITVLKDLSLTWTSLRTILSGGKYSAYYSSSNGSLTNGHVKQSHRRRRTAAGSILQRKSSIVRATTKTLHCRHLSIDKLSAEKLISSNHYSDTEQADSEVLLLPTINDNCNDNNNSHSSHVLSESDISVSRLRTPLDSPRSCTSMNNGASTGTTPTASNTTTMTTTSTIAKYPITRNNNSGSNSLRQSKQDLLNI</sequence>
<keyword evidence="3 7" id="KW-0812">Transmembrane</keyword>
<keyword evidence="4 7" id="KW-1133">Transmembrane helix</keyword>
<reference evidence="9" key="2">
    <citation type="submission" date="2023-11" db="UniProtKB">
        <authorList>
            <consortium name="WormBaseParasite"/>
        </authorList>
    </citation>
    <scope>IDENTIFICATION</scope>
</reference>
<evidence type="ECO:0000256" key="6">
    <source>
        <dbReference type="SAM" id="MobiDB-lite"/>
    </source>
</evidence>
<evidence type="ECO:0000256" key="2">
    <source>
        <dbReference type="ARBA" id="ARBA00007230"/>
    </source>
</evidence>
<feature type="transmembrane region" description="Helical" evidence="7">
    <location>
        <begin position="264"/>
        <end position="284"/>
    </location>
</feature>
<dbReference type="InterPro" id="IPR037185">
    <property type="entry name" value="EmrE-like"/>
</dbReference>
<dbReference type="PANTHER" id="PTHR12570">
    <property type="match status" value="1"/>
</dbReference>
<evidence type="ECO:0000313" key="9">
    <source>
        <dbReference type="WBParaSite" id="TREG1_95270.1"/>
    </source>
</evidence>
<dbReference type="InterPro" id="IPR008521">
    <property type="entry name" value="Mg_trans_NIPA"/>
</dbReference>
<accession>A0AA85KLK6</accession>
<evidence type="ECO:0000256" key="3">
    <source>
        <dbReference type="ARBA" id="ARBA00022692"/>
    </source>
</evidence>
<evidence type="ECO:0000256" key="7">
    <source>
        <dbReference type="SAM" id="Phobius"/>
    </source>
</evidence>
<keyword evidence="5 7" id="KW-0472">Membrane</keyword>
<feature type="transmembrane region" description="Helical" evidence="7">
    <location>
        <begin position="196"/>
        <end position="218"/>
    </location>
</feature>
<keyword evidence="8" id="KW-1185">Reference proteome</keyword>
<protein>
    <recommendedName>
        <fullName evidence="10">Magnesium transporter NIPA2</fullName>
    </recommendedName>
</protein>
<reference evidence="8" key="1">
    <citation type="submission" date="2022-06" db="EMBL/GenBank/DDBJ databases">
        <authorList>
            <person name="Berger JAMES D."/>
            <person name="Berger JAMES D."/>
        </authorList>
    </citation>
    <scope>NUCLEOTIDE SEQUENCE [LARGE SCALE GENOMIC DNA]</scope>
</reference>
<feature type="transmembrane region" description="Helical" evidence="7">
    <location>
        <begin position="26"/>
        <end position="51"/>
    </location>
</feature>
<evidence type="ECO:0000313" key="8">
    <source>
        <dbReference type="Proteomes" id="UP000050795"/>
    </source>
</evidence>
<dbReference type="GO" id="GO:0015095">
    <property type="term" value="F:magnesium ion transmembrane transporter activity"/>
    <property type="evidence" value="ECO:0007669"/>
    <property type="project" value="InterPro"/>
</dbReference>
<comment type="similarity">
    <text evidence="2">Belongs to the NIPA family.</text>
</comment>
<dbReference type="Proteomes" id="UP000050795">
    <property type="component" value="Unassembled WGS sequence"/>
</dbReference>
<dbReference type="WBParaSite" id="TREG1_95270.1">
    <property type="protein sequence ID" value="TREG1_95270.1"/>
    <property type="gene ID" value="TREG1_95270"/>
</dbReference>
<feature type="transmembrane region" description="Helical" evidence="7">
    <location>
        <begin position="296"/>
        <end position="316"/>
    </location>
</feature>
<feature type="compositionally biased region" description="Polar residues" evidence="6">
    <location>
        <begin position="486"/>
        <end position="506"/>
    </location>
</feature>
<feature type="transmembrane region" description="Helical" evidence="7">
    <location>
        <begin position="166"/>
        <end position="184"/>
    </location>
</feature>
<evidence type="ECO:0000256" key="1">
    <source>
        <dbReference type="ARBA" id="ARBA00004141"/>
    </source>
</evidence>